<proteinExistence type="predicted"/>
<evidence type="ECO:0000256" key="1">
    <source>
        <dbReference type="SAM" id="Coils"/>
    </source>
</evidence>
<accession>A0A6G1GWH1</accession>
<feature type="coiled-coil region" evidence="1">
    <location>
        <begin position="141"/>
        <end position="182"/>
    </location>
</feature>
<name>A0A6G1GWH1_9PEZI</name>
<feature type="region of interest" description="Disordered" evidence="2">
    <location>
        <begin position="93"/>
        <end position="118"/>
    </location>
</feature>
<evidence type="ECO:0000313" key="4">
    <source>
        <dbReference type="Proteomes" id="UP000800041"/>
    </source>
</evidence>
<keyword evidence="1" id="KW-0175">Coiled coil</keyword>
<dbReference type="AlphaFoldDB" id="A0A6G1GWH1"/>
<evidence type="ECO:0000256" key="2">
    <source>
        <dbReference type="SAM" id="MobiDB-lite"/>
    </source>
</evidence>
<protein>
    <submittedName>
        <fullName evidence="3">Uncharacterized protein</fullName>
    </submittedName>
</protein>
<feature type="region of interest" description="Disordered" evidence="2">
    <location>
        <begin position="1"/>
        <end position="23"/>
    </location>
</feature>
<organism evidence="3 4">
    <name type="scientific">Aulographum hederae CBS 113979</name>
    <dbReference type="NCBI Taxonomy" id="1176131"/>
    <lineage>
        <taxon>Eukaryota</taxon>
        <taxon>Fungi</taxon>
        <taxon>Dikarya</taxon>
        <taxon>Ascomycota</taxon>
        <taxon>Pezizomycotina</taxon>
        <taxon>Dothideomycetes</taxon>
        <taxon>Pleosporomycetidae</taxon>
        <taxon>Aulographales</taxon>
        <taxon>Aulographaceae</taxon>
    </lineage>
</organism>
<sequence>MRDVDDDPVSPHSQPPPSLPYNARFEDSLMETVLASNSTRGGMTVLPSTSTAKAVPGKSIVITEIDSSTLPFIRPSELPLPLNDERRTYQSPIPGVRFTHPGGAIEGGPGPFGPLGMDENRAKEAQDFIEEHGIRTQAQFSKVLEQKRAQCMKKVKEAMEQRMEAKQQNQDLDGEIKTLEIEREMERKVQLKYMKK</sequence>
<dbReference type="OrthoDB" id="3926908at2759"/>
<keyword evidence="4" id="KW-1185">Reference proteome</keyword>
<dbReference type="Proteomes" id="UP000800041">
    <property type="component" value="Unassembled WGS sequence"/>
</dbReference>
<evidence type="ECO:0000313" key="3">
    <source>
        <dbReference type="EMBL" id="KAF1985306.1"/>
    </source>
</evidence>
<dbReference type="EMBL" id="ML977163">
    <property type="protein sequence ID" value="KAF1985306.1"/>
    <property type="molecule type" value="Genomic_DNA"/>
</dbReference>
<gene>
    <name evidence="3" type="ORF">K402DRAFT_334776</name>
</gene>
<reference evidence="3" key="1">
    <citation type="journal article" date="2020" name="Stud. Mycol.">
        <title>101 Dothideomycetes genomes: a test case for predicting lifestyles and emergence of pathogens.</title>
        <authorList>
            <person name="Haridas S."/>
            <person name="Albert R."/>
            <person name="Binder M."/>
            <person name="Bloem J."/>
            <person name="Labutti K."/>
            <person name="Salamov A."/>
            <person name="Andreopoulos B."/>
            <person name="Baker S."/>
            <person name="Barry K."/>
            <person name="Bills G."/>
            <person name="Bluhm B."/>
            <person name="Cannon C."/>
            <person name="Castanera R."/>
            <person name="Culley D."/>
            <person name="Daum C."/>
            <person name="Ezra D."/>
            <person name="Gonzalez J."/>
            <person name="Henrissat B."/>
            <person name="Kuo A."/>
            <person name="Liang C."/>
            <person name="Lipzen A."/>
            <person name="Lutzoni F."/>
            <person name="Magnuson J."/>
            <person name="Mondo S."/>
            <person name="Nolan M."/>
            <person name="Ohm R."/>
            <person name="Pangilinan J."/>
            <person name="Park H.-J."/>
            <person name="Ramirez L."/>
            <person name="Alfaro M."/>
            <person name="Sun H."/>
            <person name="Tritt A."/>
            <person name="Yoshinaga Y."/>
            <person name="Zwiers L.-H."/>
            <person name="Turgeon B."/>
            <person name="Goodwin S."/>
            <person name="Spatafora J."/>
            <person name="Crous P."/>
            <person name="Grigoriev I."/>
        </authorList>
    </citation>
    <scope>NUCLEOTIDE SEQUENCE</scope>
    <source>
        <strain evidence="3">CBS 113979</strain>
    </source>
</reference>